<feature type="transmembrane region" description="Helical" evidence="14">
    <location>
        <begin position="1341"/>
        <end position="1361"/>
    </location>
</feature>
<feature type="transmembrane region" description="Helical" evidence="14">
    <location>
        <begin position="1163"/>
        <end position="1186"/>
    </location>
</feature>
<dbReference type="InterPro" id="IPR003593">
    <property type="entry name" value="AAA+_ATPase"/>
</dbReference>
<feature type="transmembrane region" description="Helical" evidence="14">
    <location>
        <begin position="366"/>
        <end position="388"/>
    </location>
</feature>
<feature type="non-terminal residue" evidence="19">
    <location>
        <position position="1614"/>
    </location>
</feature>
<dbReference type="InterPro" id="IPR013083">
    <property type="entry name" value="Znf_RING/FYVE/PHD"/>
</dbReference>
<feature type="domain" description="ABC transporter" evidence="16">
    <location>
        <begin position="818"/>
        <end position="1041"/>
    </location>
</feature>
<evidence type="ECO:0000256" key="5">
    <source>
        <dbReference type="ARBA" id="ARBA00012483"/>
    </source>
</evidence>
<dbReference type="InterPro" id="IPR044726">
    <property type="entry name" value="ABCC_6TM_D2"/>
</dbReference>
<evidence type="ECO:0000256" key="2">
    <source>
        <dbReference type="ARBA" id="ARBA00004141"/>
    </source>
</evidence>
<dbReference type="GO" id="GO:0140359">
    <property type="term" value="F:ABC-type transporter activity"/>
    <property type="evidence" value="ECO:0007669"/>
    <property type="project" value="InterPro"/>
</dbReference>
<keyword evidence="20" id="KW-1185">Reference proteome</keyword>
<keyword evidence="10" id="KW-0833">Ubl conjugation pathway</keyword>
<dbReference type="FunFam" id="3.40.50.300:FF:000508">
    <property type="entry name" value="ABC transporter C family member 5"/>
    <property type="match status" value="1"/>
</dbReference>
<dbReference type="InterPro" id="IPR044746">
    <property type="entry name" value="ABCC_6TM_D1"/>
</dbReference>
<dbReference type="SUPFAM" id="SSF90123">
    <property type="entry name" value="ABC transporter transmembrane region"/>
    <property type="match status" value="2"/>
</dbReference>
<sequence length="1614" mass="179801">MCWLQKYLVICKCVLFGFVEKCYDKDEQQGVGFSEVSSTENIQVPDDFKCPISLDLMRDPAIVATGQTYDRVSITRWIEEGHCACPKLGQKLLHMNMIPNHALRSLICQWCEKNDVPFEKPESIPSLVPSMYTLLIYRETSPQITYTLVMEMQLIMSVCESVVCTIDLGVYKDIPAIVREANASPLGEGLSAICHLQRGDMKPFYFDLHGIALVLHLIFIASFAVSRILTLFRQYSSSGSCSSVSMNRPPEGDSELSTSKIQYGYLYKLTLGCCLLLFMAYAVAGLWRSVDNWYVKGNLFSMAASVNITQAVAWLLVCLCIRSFPEAGAEEEVPILISLWWTFSFFFQAAILVMDIILLGGKTEKTPYKVCVDALPVLPCTFLLYIALRGRISGTVVSNHSAAGLAQPLLNKTETEDDQLSPYSTSSIWSLMTFCWLNPLFSVGYKKPLELEDVPKVVGKDSAREAYVILQTHWCTHKKVGTTITESPSMAKAILLSVWKSMVINALYAAAYTCATYIGPYLIDVLVEYLGGAEHFTHEGYVLASAFFGAKMVESLAQRQWYFGAQQLGLRVRSGLTALIYRKGLCLSNRSRQNRTSGEIINYMSVDVERIGNFAWYMHDIWLLPVQVFLALVVLYKTLGLSCIAGLAAIVAVMVGNTPFARLQERYQDKIMEAKDKRMRATSETLKNMRTLKLQAWETKYLHRLQGLRGVEQGWLRRYLYISAVVTFLYWAAPTIVSVATFGSCVLMGIPLTAGRVLSALATFRILQTPIYNLPELVSMLAQTKVSLDRISTFLQEEEIQSNAIENIPEGYSTDIAIEIKDAEFSWDHLSKKSTLRGINLHLTQGMKVAICGSVGSGKSSLLAGILGEIPKLAGIVKIRGTKAYVPQTPWIQTGKIEDNILFGKMMDRSNYENVLEACALNKDLHLFSHGDQTEIGERGINLSGGQKQRIQLARSIYQDADIYLLDDPFSAVDAHTGTLLFNECLHGILKSKTIVYATHQMEFLPASDLILVMHDGMIAQVGRYEDLLQSSADILELIGAHHQALHTVGEAEKGRVLIPQEDIIVTGFCNALGNELEEVHKKEAVRDQAPRTNENKLQQIVQVEERETGRVKLKVYSAFITAAYKGALIPIILAAQIMFQVLQIGSNYWMAWSTPPTENQKTTISSTVILLVYIVLAIGSSVCVLASSDQSTVDTDIPYRLGGLAFAVIQLFGIVIVMSEVAWQVFVVLIPVVIICIWYQHYYIASARELARLVSIRKAPVIHHFAESISGAAIVRSFNQETRFMNTNLHLIDDYSRPFFHNNAAMEWLCLRLNFMSNLVFLFSLMFLVSLPKGTIDPSLAGLAVTYGLDLNIVQAWVIWNLCNVENKMISVERILQYSNIPSEAPLVIESSRPTQDWPSLGTIVLQNLQVRYSAHLPFVLKGITCEFPGGTKVGIVGRTGSGKSTLLQALFRIVEPTRGRILIDGVDISMIGLHDLRSKLSIIPQDPTLFEGTIRNNLDPLEEHSDTEIWEALDKCQLGALVRSSKQKLDTSVTENGENWSVGQRQLVCLGRALLKQSHILVLDEATASVDTATDNTIQRTLRSVSCGYTVITIAHRIPTVIDSDRVLVLSE</sequence>
<dbReference type="Proteomes" id="UP000824469">
    <property type="component" value="Unassembled WGS sequence"/>
</dbReference>
<dbReference type="PANTHER" id="PTHR24223:SF165">
    <property type="entry name" value="ABC TRANSPORTER C FAMILY MEMBER 15-RELATED"/>
    <property type="match status" value="1"/>
</dbReference>
<feature type="chain" id="PRO_5041272858" description="RING-type E3 ubiquitin transferase" evidence="15">
    <location>
        <begin position="25"/>
        <end position="1614"/>
    </location>
</feature>
<dbReference type="Pfam" id="PF00664">
    <property type="entry name" value="ABC_membrane"/>
    <property type="match status" value="2"/>
</dbReference>
<feature type="domain" description="U-box" evidence="18">
    <location>
        <begin position="43"/>
        <end position="117"/>
    </location>
</feature>
<feature type="transmembrane region" description="Helical" evidence="14">
    <location>
        <begin position="333"/>
        <end position="360"/>
    </location>
</feature>
<dbReference type="InterPro" id="IPR045210">
    <property type="entry name" value="RING-Ubox_PUB"/>
</dbReference>
<evidence type="ECO:0000259" key="17">
    <source>
        <dbReference type="PROSITE" id="PS50929"/>
    </source>
</evidence>
<name>A0AA38H0N9_TAXCH</name>
<evidence type="ECO:0000259" key="18">
    <source>
        <dbReference type="PROSITE" id="PS51698"/>
    </source>
</evidence>
<dbReference type="FunFam" id="1.20.1560.10:FF:000003">
    <property type="entry name" value="ABC transporter C family member 10"/>
    <property type="match status" value="1"/>
</dbReference>
<dbReference type="CDD" id="cd16664">
    <property type="entry name" value="RING-Ubox_PUB"/>
    <property type="match status" value="1"/>
</dbReference>
<evidence type="ECO:0000256" key="11">
    <source>
        <dbReference type="ARBA" id="ARBA00022840"/>
    </source>
</evidence>
<evidence type="ECO:0000313" key="20">
    <source>
        <dbReference type="Proteomes" id="UP000824469"/>
    </source>
</evidence>
<feature type="domain" description="ABC transporter" evidence="16">
    <location>
        <begin position="1407"/>
        <end position="1614"/>
    </location>
</feature>
<feature type="transmembrane region" description="Helical" evidence="14">
    <location>
        <begin position="299"/>
        <end position="321"/>
    </location>
</feature>
<dbReference type="InterPro" id="IPR050173">
    <property type="entry name" value="ABC_transporter_C-like"/>
</dbReference>
<evidence type="ECO:0000256" key="15">
    <source>
        <dbReference type="SAM" id="SignalP"/>
    </source>
</evidence>
<accession>A0AA38H0N9</accession>
<comment type="subcellular location">
    <subcellularLocation>
        <location evidence="2">Membrane</location>
        <topology evidence="2">Multi-pass membrane protein</topology>
    </subcellularLocation>
</comment>
<feature type="domain" description="ABC transmembrane type-1" evidence="17">
    <location>
        <begin position="1188"/>
        <end position="1368"/>
    </location>
</feature>
<evidence type="ECO:0000313" key="19">
    <source>
        <dbReference type="EMBL" id="KAH9331195.1"/>
    </source>
</evidence>
<dbReference type="FunFam" id="3.40.50.300:FF:000163">
    <property type="entry name" value="Multidrug resistance-associated protein member 4"/>
    <property type="match status" value="1"/>
</dbReference>
<dbReference type="InterPro" id="IPR017871">
    <property type="entry name" value="ABC_transporter-like_CS"/>
</dbReference>
<dbReference type="EMBL" id="JAHRHJ020000001">
    <property type="protein sequence ID" value="KAH9331195.1"/>
    <property type="molecule type" value="Genomic_DNA"/>
</dbReference>
<dbReference type="SMART" id="SM00382">
    <property type="entry name" value="AAA"/>
    <property type="match status" value="2"/>
</dbReference>
<dbReference type="FunFam" id="1.20.1560.10:FF:000300">
    <property type="entry name" value="Putative MRP-like ABC transporter"/>
    <property type="match status" value="1"/>
</dbReference>
<evidence type="ECO:0000256" key="8">
    <source>
        <dbReference type="ARBA" id="ARBA00022692"/>
    </source>
</evidence>
<dbReference type="InterPro" id="IPR003439">
    <property type="entry name" value="ABC_transporter-like_ATP-bd"/>
</dbReference>
<evidence type="ECO:0000256" key="1">
    <source>
        <dbReference type="ARBA" id="ARBA00000900"/>
    </source>
</evidence>
<comment type="catalytic activity">
    <reaction evidence="1">
        <text>S-ubiquitinyl-[E2 ubiquitin-conjugating enzyme]-L-cysteine + [acceptor protein]-L-lysine = [E2 ubiquitin-conjugating enzyme]-L-cysteine + N(6)-ubiquitinyl-[acceptor protein]-L-lysine.</text>
        <dbReference type="EC" id="2.3.2.27"/>
    </reaction>
</comment>
<evidence type="ECO:0000256" key="4">
    <source>
        <dbReference type="ARBA" id="ARBA00009726"/>
    </source>
</evidence>
<feature type="domain" description="ABC transmembrane type-1" evidence="17">
    <location>
        <begin position="503"/>
        <end position="783"/>
    </location>
</feature>
<dbReference type="SUPFAM" id="SSF57850">
    <property type="entry name" value="RING/U-box"/>
    <property type="match status" value="1"/>
</dbReference>
<feature type="transmembrane region" description="Helical" evidence="14">
    <location>
        <begin position="204"/>
        <end position="225"/>
    </location>
</feature>
<dbReference type="EC" id="2.3.2.27" evidence="5"/>
<dbReference type="PROSITE" id="PS00211">
    <property type="entry name" value="ABC_TRANSPORTER_1"/>
    <property type="match status" value="1"/>
</dbReference>
<feature type="signal peptide" evidence="15">
    <location>
        <begin position="1"/>
        <end position="24"/>
    </location>
</feature>
<feature type="transmembrane region" description="Helical" evidence="14">
    <location>
        <begin position="1116"/>
        <end position="1143"/>
    </location>
</feature>
<feature type="transmembrane region" description="Helical" evidence="14">
    <location>
        <begin position="1198"/>
        <end position="1218"/>
    </location>
</feature>
<evidence type="ECO:0000256" key="14">
    <source>
        <dbReference type="SAM" id="Phobius"/>
    </source>
</evidence>
<evidence type="ECO:0000256" key="10">
    <source>
        <dbReference type="ARBA" id="ARBA00022786"/>
    </source>
</evidence>
<keyword evidence="7" id="KW-0808">Transferase</keyword>
<dbReference type="Gene3D" id="1.20.1560.10">
    <property type="entry name" value="ABC transporter type 1, transmembrane domain"/>
    <property type="match status" value="2"/>
</dbReference>
<keyword evidence="15" id="KW-0732">Signal</keyword>
<dbReference type="OMA" id="WAMNIRT"/>
<feature type="transmembrane region" description="Helical" evidence="14">
    <location>
        <begin position="1224"/>
        <end position="1245"/>
    </location>
</feature>
<feature type="transmembrane region" description="Helical" evidence="14">
    <location>
        <begin position="719"/>
        <end position="740"/>
    </location>
</feature>
<dbReference type="CDD" id="cd18580">
    <property type="entry name" value="ABC_6TM_ABCC_D2"/>
    <property type="match status" value="1"/>
</dbReference>
<comment type="pathway">
    <text evidence="3">Protein modification; protein ubiquitination.</text>
</comment>
<evidence type="ECO:0000256" key="3">
    <source>
        <dbReference type="ARBA" id="ARBA00004906"/>
    </source>
</evidence>
<dbReference type="GO" id="GO:0005524">
    <property type="term" value="F:ATP binding"/>
    <property type="evidence" value="ECO:0007669"/>
    <property type="project" value="UniProtKB-KW"/>
</dbReference>
<keyword evidence="6" id="KW-0813">Transport</keyword>
<dbReference type="PANTHER" id="PTHR24223">
    <property type="entry name" value="ATP-BINDING CASSETTE SUB-FAMILY C"/>
    <property type="match status" value="1"/>
</dbReference>
<evidence type="ECO:0000259" key="16">
    <source>
        <dbReference type="PROSITE" id="PS50893"/>
    </source>
</evidence>
<evidence type="ECO:0000256" key="6">
    <source>
        <dbReference type="ARBA" id="ARBA00022448"/>
    </source>
</evidence>
<dbReference type="Pfam" id="PF04564">
    <property type="entry name" value="U-box"/>
    <property type="match status" value="1"/>
</dbReference>
<dbReference type="CDD" id="cd03250">
    <property type="entry name" value="ABCC_MRP_domain1"/>
    <property type="match status" value="1"/>
</dbReference>
<evidence type="ECO:0000256" key="12">
    <source>
        <dbReference type="ARBA" id="ARBA00022989"/>
    </source>
</evidence>
<keyword evidence="13 14" id="KW-0472">Membrane</keyword>
<reference evidence="19 20" key="1">
    <citation type="journal article" date="2021" name="Nat. Plants">
        <title>The Taxus genome provides insights into paclitaxel biosynthesis.</title>
        <authorList>
            <person name="Xiong X."/>
            <person name="Gou J."/>
            <person name="Liao Q."/>
            <person name="Li Y."/>
            <person name="Zhou Q."/>
            <person name="Bi G."/>
            <person name="Li C."/>
            <person name="Du R."/>
            <person name="Wang X."/>
            <person name="Sun T."/>
            <person name="Guo L."/>
            <person name="Liang H."/>
            <person name="Lu P."/>
            <person name="Wu Y."/>
            <person name="Zhang Z."/>
            <person name="Ro D.K."/>
            <person name="Shang Y."/>
            <person name="Huang S."/>
            <person name="Yan J."/>
        </authorList>
    </citation>
    <scope>NUCLEOTIDE SEQUENCE [LARGE SCALE GENOMIC DNA]</scope>
    <source>
        <strain evidence="19">Ta-2019</strain>
    </source>
</reference>
<proteinExistence type="inferred from homology"/>
<dbReference type="InterPro" id="IPR036640">
    <property type="entry name" value="ABC1_TM_sf"/>
</dbReference>
<dbReference type="GO" id="GO:0061630">
    <property type="term" value="F:ubiquitin protein ligase activity"/>
    <property type="evidence" value="ECO:0007669"/>
    <property type="project" value="UniProtKB-EC"/>
</dbReference>
<gene>
    <name evidence="19" type="ORF">KI387_003303</name>
</gene>
<dbReference type="PROSITE" id="PS50893">
    <property type="entry name" value="ABC_TRANSPORTER_2"/>
    <property type="match status" value="2"/>
</dbReference>
<protein>
    <recommendedName>
        <fullName evidence="5">RING-type E3 ubiquitin transferase</fullName>
        <ecNumber evidence="5">2.3.2.27</ecNumber>
    </recommendedName>
</protein>
<dbReference type="Gene3D" id="3.30.40.10">
    <property type="entry name" value="Zinc/RING finger domain, C3HC4 (zinc finger)"/>
    <property type="match status" value="1"/>
</dbReference>
<dbReference type="CDD" id="cd18579">
    <property type="entry name" value="ABC_6TM_ABCC_D1"/>
    <property type="match status" value="1"/>
</dbReference>
<dbReference type="Pfam" id="PF00005">
    <property type="entry name" value="ABC_tran"/>
    <property type="match status" value="2"/>
</dbReference>
<feature type="transmembrane region" description="Helical" evidence="14">
    <location>
        <begin position="1310"/>
        <end position="1329"/>
    </location>
</feature>
<dbReference type="GO" id="GO:0016567">
    <property type="term" value="P:protein ubiquitination"/>
    <property type="evidence" value="ECO:0007669"/>
    <property type="project" value="InterPro"/>
</dbReference>
<dbReference type="InterPro" id="IPR003613">
    <property type="entry name" value="Ubox_domain"/>
</dbReference>
<dbReference type="GO" id="GO:0016020">
    <property type="term" value="C:membrane"/>
    <property type="evidence" value="ECO:0007669"/>
    <property type="project" value="UniProtKB-SubCell"/>
</dbReference>
<dbReference type="SUPFAM" id="SSF52540">
    <property type="entry name" value="P-loop containing nucleoside triphosphate hydrolases"/>
    <property type="match status" value="2"/>
</dbReference>
<feature type="transmembrane region" description="Helical" evidence="14">
    <location>
        <begin position="265"/>
        <end position="287"/>
    </location>
</feature>
<dbReference type="CDD" id="cd03244">
    <property type="entry name" value="ABCC_MRP_domain2"/>
    <property type="match status" value="1"/>
</dbReference>
<dbReference type="PROSITE" id="PS51698">
    <property type="entry name" value="U_BOX"/>
    <property type="match status" value="1"/>
</dbReference>
<dbReference type="Gene3D" id="3.40.50.300">
    <property type="entry name" value="P-loop containing nucleotide triphosphate hydrolases"/>
    <property type="match status" value="2"/>
</dbReference>
<dbReference type="InterPro" id="IPR011527">
    <property type="entry name" value="ABC1_TM_dom"/>
</dbReference>
<dbReference type="FunFam" id="3.30.40.10:FF:000442">
    <property type="entry name" value="RING-type E3 ubiquitin transferase"/>
    <property type="match status" value="1"/>
</dbReference>
<comment type="similarity">
    <text evidence="4">Belongs to the ABC transporter superfamily. ABCC family. Conjugate transporter (TC 3.A.1.208) subfamily.</text>
</comment>
<dbReference type="InterPro" id="IPR027417">
    <property type="entry name" value="P-loop_NTPase"/>
</dbReference>
<feature type="transmembrane region" description="Helical" evidence="14">
    <location>
        <begin position="639"/>
        <end position="660"/>
    </location>
</feature>
<dbReference type="PROSITE" id="PS50929">
    <property type="entry name" value="ABC_TM1F"/>
    <property type="match status" value="2"/>
</dbReference>
<feature type="transmembrane region" description="Helical" evidence="14">
    <location>
        <begin position="614"/>
        <end position="633"/>
    </location>
</feature>
<evidence type="ECO:0000256" key="7">
    <source>
        <dbReference type="ARBA" id="ARBA00022679"/>
    </source>
</evidence>
<keyword evidence="9" id="KW-0547">Nucleotide-binding</keyword>
<dbReference type="SMART" id="SM00504">
    <property type="entry name" value="Ubox"/>
    <property type="match status" value="1"/>
</dbReference>
<comment type="caution">
    <text evidence="19">The sequence shown here is derived from an EMBL/GenBank/DDBJ whole genome shotgun (WGS) entry which is preliminary data.</text>
</comment>
<organism evidence="19 20">
    <name type="scientific">Taxus chinensis</name>
    <name type="common">Chinese yew</name>
    <name type="synonym">Taxus wallichiana var. chinensis</name>
    <dbReference type="NCBI Taxonomy" id="29808"/>
    <lineage>
        <taxon>Eukaryota</taxon>
        <taxon>Viridiplantae</taxon>
        <taxon>Streptophyta</taxon>
        <taxon>Embryophyta</taxon>
        <taxon>Tracheophyta</taxon>
        <taxon>Spermatophyta</taxon>
        <taxon>Pinopsida</taxon>
        <taxon>Pinidae</taxon>
        <taxon>Conifers II</taxon>
        <taxon>Cupressales</taxon>
        <taxon>Taxaceae</taxon>
        <taxon>Taxus</taxon>
    </lineage>
</organism>
<keyword evidence="12 14" id="KW-1133">Transmembrane helix</keyword>
<evidence type="ECO:0000256" key="13">
    <source>
        <dbReference type="ARBA" id="ARBA00023136"/>
    </source>
</evidence>
<keyword evidence="8 14" id="KW-0812">Transmembrane</keyword>
<dbReference type="GO" id="GO:0016887">
    <property type="term" value="F:ATP hydrolysis activity"/>
    <property type="evidence" value="ECO:0007669"/>
    <property type="project" value="InterPro"/>
</dbReference>
<keyword evidence="11" id="KW-0067">ATP-binding</keyword>
<evidence type="ECO:0000256" key="9">
    <source>
        <dbReference type="ARBA" id="ARBA00022741"/>
    </source>
</evidence>